<evidence type="ECO:0000313" key="1">
    <source>
        <dbReference type="EMBL" id="SUP75937.1"/>
    </source>
</evidence>
<reference evidence="1 2" key="1">
    <citation type="submission" date="2018-06" db="EMBL/GenBank/DDBJ databases">
        <authorList>
            <consortium name="Pathogen Informatics"/>
            <person name="Doyle S."/>
        </authorList>
    </citation>
    <scope>NUCLEOTIDE SEQUENCE [LARGE SCALE GENOMIC DNA]</scope>
    <source>
        <strain evidence="1 2">NCTC11470</strain>
    </source>
</reference>
<gene>
    <name evidence="1" type="ORF">NCTC11470_00957</name>
</gene>
<dbReference type="Proteomes" id="UP000254835">
    <property type="component" value="Unassembled WGS sequence"/>
</dbReference>
<name>A0A380PSK3_YERFR</name>
<proteinExistence type="predicted"/>
<evidence type="ECO:0000313" key="2">
    <source>
        <dbReference type="Proteomes" id="UP000254835"/>
    </source>
</evidence>
<dbReference type="EMBL" id="UHJA01000001">
    <property type="protein sequence ID" value="SUP75937.1"/>
    <property type="molecule type" value="Genomic_DNA"/>
</dbReference>
<organism evidence="1 2">
    <name type="scientific">Yersinia frederiksenii</name>
    <dbReference type="NCBI Taxonomy" id="29484"/>
    <lineage>
        <taxon>Bacteria</taxon>
        <taxon>Pseudomonadati</taxon>
        <taxon>Pseudomonadota</taxon>
        <taxon>Gammaproteobacteria</taxon>
        <taxon>Enterobacterales</taxon>
        <taxon>Yersiniaceae</taxon>
        <taxon>Yersinia</taxon>
    </lineage>
</organism>
<sequence>MSKKLTWCNGYRYGNMPITSNMARVVLRQVVRESMQCQRRAFHALFNISNAKCNVFSVTEKH</sequence>
<protein>
    <submittedName>
        <fullName evidence="1">Uncharacterized protein</fullName>
    </submittedName>
</protein>
<accession>A0A380PSK3</accession>
<dbReference type="AlphaFoldDB" id="A0A380PSK3"/>